<dbReference type="PANTHER" id="PTHR21366">
    <property type="entry name" value="GLYOXALASE FAMILY PROTEIN"/>
    <property type="match status" value="1"/>
</dbReference>
<reference evidence="2 3" key="1">
    <citation type="submission" date="2019-04" db="EMBL/GenBank/DDBJ databases">
        <title>Microbes associate with the intestines of laboratory mice.</title>
        <authorList>
            <person name="Navarre W."/>
            <person name="Wong E."/>
            <person name="Huang K."/>
            <person name="Tropini C."/>
            <person name="Ng K."/>
            <person name="Yu B."/>
        </authorList>
    </citation>
    <scope>NUCLEOTIDE SEQUENCE [LARGE SCALE GENOMIC DNA]</scope>
    <source>
        <strain evidence="2 3">NM62_B4-13</strain>
    </source>
</reference>
<dbReference type="PANTHER" id="PTHR21366:SF14">
    <property type="entry name" value="GLYOXALASE DOMAIN-CONTAINING PROTEIN 5"/>
    <property type="match status" value="1"/>
</dbReference>
<dbReference type="EMBL" id="SRYW01000002">
    <property type="protein sequence ID" value="TGY36402.1"/>
    <property type="molecule type" value="Genomic_DNA"/>
</dbReference>
<dbReference type="SUPFAM" id="SSF54593">
    <property type="entry name" value="Glyoxalase/Bleomycin resistance protein/Dihydroxybiphenyl dioxygenase"/>
    <property type="match status" value="1"/>
</dbReference>
<dbReference type="Gene3D" id="3.10.180.10">
    <property type="entry name" value="2,3-Dihydroxybiphenyl 1,2-Dioxygenase, domain 1"/>
    <property type="match status" value="1"/>
</dbReference>
<evidence type="ECO:0000313" key="3">
    <source>
        <dbReference type="Proteomes" id="UP000306631"/>
    </source>
</evidence>
<comment type="caution">
    <text evidence="2">The sequence shown here is derived from an EMBL/GenBank/DDBJ whole genome shotgun (WGS) entry which is preliminary data.</text>
</comment>
<dbReference type="InterPro" id="IPR050383">
    <property type="entry name" value="GlyoxalaseI/FosfomycinResist"/>
</dbReference>
<dbReference type="InterPro" id="IPR004360">
    <property type="entry name" value="Glyas_Fos-R_dOase_dom"/>
</dbReference>
<proteinExistence type="predicted"/>
<accession>A0A4S2D5Q8</accession>
<evidence type="ECO:0000313" key="2">
    <source>
        <dbReference type="EMBL" id="TGY36402.1"/>
    </source>
</evidence>
<organism evidence="2 3">
    <name type="scientific">Stenotrophomonas maltophilia</name>
    <name type="common">Pseudomonas maltophilia</name>
    <name type="synonym">Xanthomonas maltophilia</name>
    <dbReference type="NCBI Taxonomy" id="40324"/>
    <lineage>
        <taxon>Bacteria</taxon>
        <taxon>Pseudomonadati</taxon>
        <taxon>Pseudomonadota</taxon>
        <taxon>Gammaproteobacteria</taxon>
        <taxon>Lysobacterales</taxon>
        <taxon>Lysobacteraceae</taxon>
        <taxon>Stenotrophomonas</taxon>
        <taxon>Stenotrophomonas maltophilia group</taxon>
    </lineage>
</organism>
<dbReference type="Pfam" id="PF00903">
    <property type="entry name" value="Glyoxalase"/>
    <property type="match status" value="1"/>
</dbReference>
<gene>
    <name evidence="2" type="ORF">E5352_02585</name>
</gene>
<name>A0A4S2D5Q8_STEMA</name>
<dbReference type="InterPro" id="IPR037523">
    <property type="entry name" value="VOC_core"/>
</dbReference>
<dbReference type="OrthoDB" id="9812656at2"/>
<protein>
    <submittedName>
        <fullName evidence="2">VOC family protein</fullName>
    </submittedName>
</protein>
<dbReference type="CDD" id="cd07253">
    <property type="entry name" value="GLOD5"/>
    <property type="match status" value="1"/>
</dbReference>
<dbReference type="InterPro" id="IPR029068">
    <property type="entry name" value="Glyas_Bleomycin-R_OHBP_Dase"/>
</dbReference>
<dbReference type="AlphaFoldDB" id="A0A4S2D5Q8"/>
<evidence type="ECO:0000259" key="1">
    <source>
        <dbReference type="PROSITE" id="PS51819"/>
    </source>
</evidence>
<dbReference type="Proteomes" id="UP000306631">
    <property type="component" value="Unassembled WGS sequence"/>
</dbReference>
<dbReference type="PROSITE" id="PS51819">
    <property type="entry name" value="VOC"/>
    <property type="match status" value="1"/>
</dbReference>
<feature type="domain" description="VOC" evidence="1">
    <location>
        <begin position="8"/>
        <end position="128"/>
    </location>
</feature>
<sequence>MTHLHIDRLDHLVLTVADIDGTCRFYQRVLGMQVETFGSGRTALRFGLQKINLHAHGREFEPKAARPTPGSADLCLITYATIDEILAHLHAQDVRIEDGPVQRTGATGPILPVYFRDPDGNLIEVSRYLA</sequence>